<feature type="transmembrane region" description="Helical" evidence="11">
    <location>
        <begin position="47"/>
        <end position="67"/>
    </location>
</feature>
<evidence type="ECO:0000256" key="8">
    <source>
        <dbReference type="ARBA" id="ARBA00023065"/>
    </source>
</evidence>
<feature type="transmembrane region" description="Helical" evidence="11">
    <location>
        <begin position="514"/>
        <end position="532"/>
    </location>
</feature>
<dbReference type="Ensembl" id="ENSLACT00000003653.1">
    <property type="protein sequence ID" value="ENSLACP00000003620.1"/>
    <property type="gene ID" value="ENSLACG00000003227.1"/>
</dbReference>
<evidence type="ECO:0000256" key="6">
    <source>
        <dbReference type="ARBA" id="ARBA00022781"/>
    </source>
</evidence>
<evidence type="ECO:0000313" key="13">
    <source>
        <dbReference type="Proteomes" id="UP000008672"/>
    </source>
</evidence>
<evidence type="ECO:0000256" key="7">
    <source>
        <dbReference type="ARBA" id="ARBA00022989"/>
    </source>
</evidence>
<feature type="transmembrane region" description="Helical" evidence="11">
    <location>
        <begin position="155"/>
        <end position="175"/>
    </location>
</feature>
<dbReference type="AlphaFoldDB" id="H3A1U9"/>
<reference evidence="13" key="1">
    <citation type="submission" date="2011-08" db="EMBL/GenBank/DDBJ databases">
        <title>The draft genome of Latimeria chalumnae.</title>
        <authorList>
            <person name="Di Palma F."/>
            <person name="Alfoldi J."/>
            <person name="Johnson J."/>
            <person name="Berlin A."/>
            <person name="Gnerre S."/>
            <person name="Jaffe D."/>
            <person name="MacCallum I."/>
            <person name="Young S."/>
            <person name="Walker B.J."/>
            <person name="Lander E."/>
            <person name="Lindblad-Toh K."/>
        </authorList>
    </citation>
    <scope>NUCLEOTIDE SEQUENCE [LARGE SCALE GENOMIC DNA]</scope>
    <source>
        <strain evidence="13">Wild caught</strain>
    </source>
</reference>
<evidence type="ECO:0000256" key="1">
    <source>
        <dbReference type="ARBA" id="ARBA00004651"/>
    </source>
</evidence>
<feature type="transmembrane region" description="Helical" evidence="11">
    <location>
        <begin position="253"/>
        <end position="271"/>
    </location>
</feature>
<reference evidence="12" key="2">
    <citation type="submission" date="2025-08" db="UniProtKB">
        <authorList>
            <consortium name="Ensembl"/>
        </authorList>
    </citation>
    <scope>IDENTIFICATION</scope>
</reference>
<evidence type="ECO:0000256" key="4">
    <source>
        <dbReference type="ARBA" id="ARBA00022475"/>
    </source>
</evidence>
<feature type="transmembrane region" description="Helical" evidence="11">
    <location>
        <begin position="374"/>
        <end position="394"/>
    </location>
</feature>
<evidence type="ECO:0000256" key="10">
    <source>
        <dbReference type="ARBA" id="ARBA00023303"/>
    </source>
</evidence>
<dbReference type="GeneTree" id="ENSGT00940000159350"/>
<keyword evidence="6" id="KW-0375">Hydrogen ion transport</keyword>
<organism evidence="12 13">
    <name type="scientific">Latimeria chalumnae</name>
    <name type="common">Coelacanth</name>
    <dbReference type="NCBI Taxonomy" id="7897"/>
    <lineage>
        <taxon>Eukaryota</taxon>
        <taxon>Metazoa</taxon>
        <taxon>Chordata</taxon>
        <taxon>Craniata</taxon>
        <taxon>Vertebrata</taxon>
        <taxon>Euteleostomi</taxon>
        <taxon>Coelacanthiformes</taxon>
        <taxon>Coelacanthidae</taxon>
        <taxon>Latimeria</taxon>
    </lineage>
</organism>
<gene>
    <name evidence="12" type="primary">OTOP1</name>
</gene>
<dbReference type="FunCoup" id="H3A1U9">
    <property type="interactions" value="595"/>
</dbReference>
<evidence type="ECO:0000256" key="9">
    <source>
        <dbReference type="ARBA" id="ARBA00023136"/>
    </source>
</evidence>
<dbReference type="EMBL" id="AFYH01201452">
    <property type="status" value="NOT_ANNOTATED_CDS"/>
    <property type="molecule type" value="Genomic_DNA"/>
</dbReference>
<dbReference type="Bgee" id="ENSLACG00000003227">
    <property type="expression patterns" value="Expressed in post-anal tail muscle and 4 other cell types or tissues"/>
</dbReference>
<keyword evidence="7 11" id="KW-1133">Transmembrane helix</keyword>
<name>H3A1U9_LATCH</name>
<dbReference type="EMBL" id="AFYH01201454">
    <property type="status" value="NOT_ANNOTATED_CDS"/>
    <property type="molecule type" value="Genomic_DNA"/>
</dbReference>
<dbReference type="eggNOG" id="KOG4740">
    <property type="taxonomic scope" value="Eukaryota"/>
</dbReference>
<evidence type="ECO:0000256" key="3">
    <source>
        <dbReference type="ARBA" id="ARBA00022448"/>
    </source>
</evidence>
<feature type="transmembrane region" description="Helical" evidence="11">
    <location>
        <begin position="406"/>
        <end position="425"/>
    </location>
</feature>
<evidence type="ECO:0000256" key="5">
    <source>
        <dbReference type="ARBA" id="ARBA00022692"/>
    </source>
</evidence>
<dbReference type="Proteomes" id="UP000008672">
    <property type="component" value="Unassembled WGS sequence"/>
</dbReference>
<evidence type="ECO:0000256" key="2">
    <source>
        <dbReference type="ARBA" id="ARBA00006513"/>
    </source>
</evidence>
<keyword evidence="10" id="KW-0407">Ion channel</keyword>
<dbReference type="STRING" id="7897.ENSLACP00000003620"/>
<proteinExistence type="inferred from homology"/>
<dbReference type="EMBL" id="AFYH01201453">
    <property type="status" value="NOT_ANNOTATED_CDS"/>
    <property type="molecule type" value="Genomic_DNA"/>
</dbReference>
<dbReference type="InterPro" id="IPR004878">
    <property type="entry name" value="Otopetrin"/>
</dbReference>
<keyword evidence="4" id="KW-1003">Cell membrane</keyword>
<dbReference type="HOGENOM" id="CLU_032913_1_0_1"/>
<keyword evidence="9 11" id="KW-0472">Membrane</keyword>
<accession>H3A1U9</accession>
<dbReference type="PANTHER" id="PTHR21522:SF19">
    <property type="entry name" value="PROTON CHANNEL OTOP1"/>
    <property type="match status" value="1"/>
</dbReference>
<dbReference type="GO" id="GO:0042472">
    <property type="term" value="P:inner ear morphogenesis"/>
    <property type="evidence" value="ECO:0007669"/>
    <property type="project" value="TreeGrafter"/>
</dbReference>
<dbReference type="Pfam" id="PF03189">
    <property type="entry name" value="Otopetrin"/>
    <property type="match status" value="3"/>
</dbReference>
<evidence type="ECO:0000313" key="12">
    <source>
        <dbReference type="Ensembl" id="ENSLACP00000003620.1"/>
    </source>
</evidence>
<dbReference type="OMA" id="HATTCWI"/>
<keyword evidence="8" id="KW-0406">Ion transport</keyword>
<evidence type="ECO:0000256" key="11">
    <source>
        <dbReference type="SAM" id="Phobius"/>
    </source>
</evidence>
<keyword evidence="5 11" id="KW-0812">Transmembrane</keyword>
<feature type="transmembrane region" description="Helical" evidence="11">
    <location>
        <begin position="552"/>
        <end position="569"/>
    </location>
</feature>
<reference evidence="12" key="3">
    <citation type="submission" date="2025-09" db="UniProtKB">
        <authorList>
            <consortium name="Ensembl"/>
        </authorList>
    </citation>
    <scope>IDENTIFICATION</scope>
</reference>
<dbReference type="PANTHER" id="PTHR21522">
    <property type="entry name" value="PROTON CHANNEL OTOP"/>
    <property type="match status" value="1"/>
</dbReference>
<comment type="subcellular location">
    <subcellularLocation>
        <location evidence="1">Cell membrane</location>
        <topology evidence="1">Multi-pass membrane protein</topology>
    </subcellularLocation>
</comment>
<dbReference type="GO" id="GO:0005886">
    <property type="term" value="C:plasma membrane"/>
    <property type="evidence" value="ECO:0007669"/>
    <property type="project" value="UniProtKB-SubCell"/>
</dbReference>
<feature type="transmembrane region" description="Helical" evidence="11">
    <location>
        <begin position="119"/>
        <end position="143"/>
    </location>
</feature>
<keyword evidence="3" id="KW-0813">Transport</keyword>
<dbReference type="InParanoid" id="H3A1U9"/>
<protein>
    <submittedName>
        <fullName evidence="12">Otopetrin 1</fullName>
    </submittedName>
</protein>
<feature type="transmembrane region" description="Helical" evidence="11">
    <location>
        <begin position="79"/>
        <end position="99"/>
    </location>
</feature>
<comment type="similarity">
    <text evidence="2">Belongs to the otopetrin family.</text>
</comment>
<feature type="transmembrane region" description="Helical" evidence="11">
    <location>
        <begin position="292"/>
        <end position="315"/>
    </location>
</feature>
<sequence length="584" mass="66731">CFKHHVMDIMCCGKPSSTASMQAKVQEKSETFKVHLKEKSSQKSAEILSVQYGVNVFLVGLLLMLAVTLHKAGITEEHLLSYLITLMLVQLLWMLWQALRKYKHKDFIKEKDCHAGARWLRGGLTLFAFITLILDSFKLGYFIGYSGCLSAAKGIYSIVHAVFTVSQVYFLWFSAKDVIQSFQTIERFGVIHSVFTNLLLWAFGILSESKHQLNDHKKRLAALGNLTLDYHEPQCNCTTNACTVFASGFYYLYPFYVEYHIFASAMLFVLWKNIGRSLEHHRYRKIKFRSHGAMVGTIAGLIALAITIGVLVYITQVAHSKHKKDSAIILFYSYGVTILTLMSAAGIIGLLIYRVDERPIDNSKNPSRKLDSDLLLASASGSWLIAWGSFLAIICTDKYPPHAWINLPYSLLVILETYAQNLFIIESIHRKHRKTEDEYEVIQRVFSVTNSSSNLLATLHHKSLDEVIKNEKKELPYMTHECIPHVDDHEDNEVHNSTISLSSRRIKLSRKRRILKNIAVFLFLCNISLWILPAFGFHPQYDSGLEERVFDFETWIAVVNLAMPFAIFYRTHSAASLFEVYCII</sequence>
<feature type="transmembrane region" description="Helical" evidence="11">
    <location>
        <begin position="187"/>
        <end position="206"/>
    </location>
</feature>
<dbReference type="GO" id="GO:0015252">
    <property type="term" value="F:proton channel activity"/>
    <property type="evidence" value="ECO:0007669"/>
    <property type="project" value="InterPro"/>
</dbReference>
<keyword evidence="13" id="KW-1185">Reference proteome</keyword>
<feature type="transmembrane region" description="Helical" evidence="11">
    <location>
        <begin position="327"/>
        <end position="353"/>
    </location>
</feature>